<evidence type="ECO:0000256" key="5">
    <source>
        <dbReference type="ARBA" id="ARBA00022705"/>
    </source>
</evidence>
<evidence type="ECO:0000256" key="7">
    <source>
        <dbReference type="ARBA" id="ARBA00022840"/>
    </source>
</evidence>
<feature type="domain" description="BRCT" evidence="12">
    <location>
        <begin position="411"/>
        <end position="490"/>
    </location>
</feature>
<keyword evidence="8" id="KW-0238">DNA-binding</keyword>
<dbReference type="InterPro" id="IPR047854">
    <property type="entry name" value="RFC_lid"/>
</dbReference>
<feature type="region of interest" description="Disordered" evidence="11">
    <location>
        <begin position="181"/>
        <end position="363"/>
    </location>
</feature>
<feature type="compositionally biased region" description="Basic and acidic residues" evidence="11">
    <location>
        <begin position="238"/>
        <end position="248"/>
    </location>
</feature>
<protein>
    <recommendedName>
        <fullName evidence="3 10">Replication factor C subunit 1</fullName>
    </recommendedName>
</protein>
<gene>
    <name evidence="13" type="ORF">Dda_4473</name>
</gene>
<evidence type="ECO:0000256" key="4">
    <source>
        <dbReference type="ARBA" id="ARBA00022553"/>
    </source>
</evidence>
<accession>A0AAD6IX02</accession>
<dbReference type="GO" id="GO:0005524">
    <property type="term" value="F:ATP binding"/>
    <property type="evidence" value="ECO:0007669"/>
    <property type="project" value="UniProtKB-UniRule"/>
</dbReference>
<dbReference type="InterPro" id="IPR008921">
    <property type="entry name" value="DNA_pol3_clamp-load_cplx_C"/>
</dbReference>
<dbReference type="Proteomes" id="UP001221413">
    <property type="component" value="Unassembled WGS sequence"/>
</dbReference>
<evidence type="ECO:0000256" key="6">
    <source>
        <dbReference type="ARBA" id="ARBA00022741"/>
    </source>
</evidence>
<organism evidence="13 14">
    <name type="scientific">Drechslerella dactyloides</name>
    <name type="common">Nematode-trapping fungus</name>
    <name type="synonym">Arthrobotrys dactyloides</name>
    <dbReference type="NCBI Taxonomy" id="74499"/>
    <lineage>
        <taxon>Eukaryota</taxon>
        <taxon>Fungi</taxon>
        <taxon>Dikarya</taxon>
        <taxon>Ascomycota</taxon>
        <taxon>Pezizomycotina</taxon>
        <taxon>Orbiliomycetes</taxon>
        <taxon>Orbiliales</taxon>
        <taxon>Orbiliaceae</taxon>
        <taxon>Drechslerella</taxon>
    </lineage>
</organism>
<dbReference type="PANTHER" id="PTHR23389">
    <property type="entry name" value="CHROMOSOME TRANSMISSION FIDELITY FACTOR 18"/>
    <property type="match status" value="1"/>
</dbReference>
<evidence type="ECO:0000256" key="2">
    <source>
        <dbReference type="ARBA" id="ARBA00006116"/>
    </source>
</evidence>
<name>A0AAD6IX02_DREDA</name>
<feature type="compositionally biased region" description="Basic and acidic residues" evidence="11">
    <location>
        <begin position="218"/>
        <end position="228"/>
    </location>
</feature>
<dbReference type="GO" id="GO:0006271">
    <property type="term" value="P:DNA strand elongation involved in DNA replication"/>
    <property type="evidence" value="ECO:0007669"/>
    <property type="project" value="UniProtKB-ARBA"/>
</dbReference>
<dbReference type="GO" id="GO:0005663">
    <property type="term" value="C:DNA replication factor C complex"/>
    <property type="evidence" value="ECO:0007669"/>
    <property type="project" value="InterPro"/>
</dbReference>
<feature type="compositionally biased region" description="Acidic residues" evidence="11">
    <location>
        <begin position="1050"/>
        <end position="1079"/>
    </location>
</feature>
<dbReference type="InterPro" id="IPR012178">
    <property type="entry name" value="RFC1"/>
</dbReference>
<feature type="compositionally biased region" description="Acidic residues" evidence="11">
    <location>
        <begin position="264"/>
        <end position="292"/>
    </location>
</feature>
<dbReference type="Gene3D" id="1.20.272.10">
    <property type="match status" value="1"/>
</dbReference>
<evidence type="ECO:0000256" key="11">
    <source>
        <dbReference type="SAM" id="MobiDB-lite"/>
    </source>
</evidence>
<dbReference type="GO" id="GO:0006281">
    <property type="term" value="P:DNA repair"/>
    <property type="evidence" value="ECO:0007669"/>
    <property type="project" value="InterPro"/>
</dbReference>
<keyword evidence="7 10" id="KW-0067">ATP-binding</keyword>
<dbReference type="GO" id="GO:0016887">
    <property type="term" value="F:ATP hydrolysis activity"/>
    <property type="evidence" value="ECO:0007669"/>
    <property type="project" value="InterPro"/>
</dbReference>
<evidence type="ECO:0000256" key="10">
    <source>
        <dbReference type="PIRNR" id="PIRNR036578"/>
    </source>
</evidence>
<feature type="compositionally biased region" description="Low complexity" evidence="11">
    <location>
        <begin position="194"/>
        <end position="204"/>
    </location>
</feature>
<evidence type="ECO:0000256" key="8">
    <source>
        <dbReference type="ARBA" id="ARBA00023125"/>
    </source>
</evidence>
<dbReference type="GO" id="GO:0005634">
    <property type="term" value="C:nucleus"/>
    <property type="evidence" value="ECO:0007669"/>
    <property type="project" value="UniProtKB-SubCell"/>
</dbReference>
<comment type="subcellular location">
    <subcellularLocation>
        <location evidence="1 10">Nucleus</location>
    </subcellularLocation>
</comment>
<keyword evidence="9 10" id="KW-0539">Nucleus</keyword>
<dbReference type="Gene3D" id="3.40.50.300">
    <property type="entry name" value="P-loop containing nucleotide triphosphate hydrolases"/>
    <property type="match status" value="1"/>
</dbReference>
<evidence type="ECO:0000256" key="3">
    <source>
        <dbReference type="ARBA" id="ARBA00020401"/>
    </source>
</evidence>
<dbReference type="Gene3D" id="1.10.8.60">
    <property type="match status" value="1"/>
</dbReference>
<keyword evidence="6 10" id="KW-0547">Nucleotide-binding</keyword>
<dbReference type="SMART" id="SM00292">
    <property type="entry name" value="BRCT"/>
    <property type="match status" value="1"/>
</dbReference>
<dbReference type="Pfam" id="PF25361">
    <property type="entry name" value="AAA_lid_RFC1"/>
    <property type="match status" value="1"/>
</dbReference>
<feature type="compositionally biased region" description="Acidic residues" evidence="11">
    <location>
        <begin position="1112"/>
        <end position="1121"/>
    </location>
</feature>
<comment type="caution">
    <text evidence="13">The sequence shown here is derived from an EMBL/GenBank/DDBJ whole genome shotgun (WGS) entry which is preliminary data.</text>
</comment>
<proteinExistence type="inferred from homology"/>
<dbReference type="PROSITE" id="PS50172">
    <property type="entry name" value="BRCT"/>
    <property type="match status" value="1"/>
</dbReference>
<dbReference type="CDD" id="cd00009">
    <property type="entry name" value="AAA"/>
    <property type="match status" value="1"/>
</dbReference>
<dbReference type="Pfam" id="PF08519">
    <property type="entry name" value="RFC1"/>
    <property type="match status" value="1"/>
</dbReference>
<dbReference type="Pfam" id="PF00004">
    <property type="entry name" value="AAA"/>
    <property type="match status" value="1"/>
</dbReference>
<dbReference type="InterPro" id="IPR013725">
    <property type="entry name" value="DNA_replication_fac_RFC1_C"/>
</dbReference>
<evidence type="ECO:0000259" key="12">
    <source>
        <dbReference type="PROSITE" id="PS50172"/>
    </source>
</evidence>
<reference evidence="13" key="1">
    <citation type="submission" date="2023-01" db="EMBL/GenBank/DDBJ databases">
        <title>The chitinases involved in constricting ring structure development in the nematode-trapping fungus Drechslerella dactyloides.</title>
        <authorList>
            <person name="Wang R."/>
            <person name="Zhang L."/>
            <person name="Tang P."/>
            <person name="Li S."/>
            <person name="Liang L."/>
        </authorList>
    </citation>
    <scope>NUCLEOTIDE SEQUENCE</scope>
    <source>
        <strain evidence="13">YMF1.00031</strain>
    </source>
</reference>
<sequence>MTRVVMLRHGAALTRRQPILSNSYYDATLTLTLSLQHPRPRLIETLSDGFNTSASLDSVCTVDRYQRSQVRDNAVGHSVLLRAQGRSCTGSQEAGPTPCVESDDEEEEEAKPAPSRHIADHNTRQVVLRRPPPKSRLRKRMHSTTITYEIAKRTPANVQSTLSSKKEEPIEDASAYFASSGKNKITRTGPVRNAPAAAPVAEPKSAPPPKKKITMKKLSIDDDYSKYLDDDDEDYGDDIFKSEYGKAADEDDAPRRKKKKKDDMDVDEYADKDEEQEDSDEDMDDVVDDDDDVKPRGRGRPPTKKAAPAKAAAPKGRKRKSITPEEDDEEDDQPKPKKKATAAAKRKTPVKRKEVEEVEEPESIKEILSAVPTVRPPTPPPRDETKKFNYHAYKQKAPAPPPTGTKDIPIGAENCLAGLTFVFTGNQQSISRDDAVELVKRYGGKVTGAPSRKTSYVVVGAEAGPKKLETIRELKLKSIDEDGLFALISKLPAHGGDSTAAQAAAKKAKEEEKKIKEIAREMKPNTSVAPGKEAKDPNAQLWTVKYSPSSMKEICGNKGQVEKLQKWLQNWPRNLQKNFKMLGPDGSGIYRAVMIHGPPGVGKTTAAHMVAKLEGYDVIESNASDTRSKKLLDTSLKGVLDNRSLMGYFNTGDKKVDTSKQKIVMIMDEVDGMSAGDRGGVGQMAALCRKTQIPIICICNDRRLPKMKPFDHVTYDLQFRRPTAAEIRTRMMTICFREGLKLSPQAIDSLSEGSHSDIRQIINMLSTFGVSGKEMTFDESKNMAAAWQKHVVLKPWDIAHQLLQGQMFAPTSKKTLNDKIELYFNDHEFSYLMIQDNYLKPTPQRLGSLQGAERRLKWLELADKAAESISDGDLVDAMIHGPQQHWSLMPAHAVFSTVAPSSFMSGSYGGGHMGFAAWFGQNSKQGKLMRFVKEIQSHMRLRCSADRHEVRQFYVPIFWQMLARRLEKEGKEAVEDMIELMDDYFLTKEDYDAIIELGVGPLAEGTLNVPSAAKSAFTRAYNAASHPMPFMKASNVIAPKGKAARKEQPDLEEAIEEDEDELEMVEEAEGAGEEEEEDMDLTKDKYVKQPKAKGKGKAAAKGKGKKAAAAAADDDDDEDDEPKGKGKGKAPAKGRGRAKK</sequence>
<keyword evidence="5 10" id="KW-0235">DNA replication</keyword>
<evidence type="ECO:0000256" key="9">
    <source>
        <dbReference type="ARBA" id="ARBA00023242"/>
    </source>
</evidence>
<dbReference type="AlphaFoldDB" id="A0AAD6IX02"/>
<keyword evidence="14" id="KW-1185">Reference proteome</keyword>
<dbReference type="Gene3D" id="3.40.50.10190">
    <property type="entry name" value="BRCT domain"/>
    <property type="match status" value="1"/>
</dbReference>
<comment type="similarity">
    <text evidence="2 10">Belongs to the activator 1 large subunit family.</text>
</comment>
<dbReference type="SUPFAM" id="SSF52113">
    <property type="entry name" value="BRCT domain"/>
    <property type="match status" value="1"/>
</dbReference>
<dbReference type="SMART" id="SM00382">
    <property type="entry name" value="AAA"/>
    <property type="match status" value="1"/>
</dbReference>
<dbReference type="FunFam" id="3.40.50.300:FF:000395">
    <property type="entry name" value="Replication factor C subunit 1"/>
    <property type="match status" value="1"/>
</dbReference>
<dbReference type="InterPro" id="IPR027417">
    <property type="entry name" value="P-loop_NTPase"/>
</dbReference>
<dbReference type="InterPro" id="IPR001357">
    <property type="entry name" value="BRCT_dom"/>
</dbReference>
<dbReference type="SUPFAM" id="SSF48019">
    <property type="entry name" value="post-AAA+ oligomerization domain-like"/>
    <property type="match status" value="1"/>
</dbReference>
<evidence type="ECO:0000256" key="1">
    <source>
        <dbReference type="ARBA" id="ARBA00004123"/>
    </source>
</evidence>
<dbReference type="InterPro" id="IPR003959">
    <property type="entry name" value="ATPase_AAA_core"/>
</dbReference>
<dbReference type="Pfam" id="PF00533">
    <property type="entry name" value="BRCT"/>
    <property type="match status" value="1"/>
</dbReference>
<dbReference type="GO" id="GO:0003677">
    <property type="term" value="F:DNA binding"/>
    <property type="evidence" value="ECO:0007669"/>
    <property type="project" value="UniProtKB-KW"/>
</dbReference>
<feature type="region of interest" description="Disordered" evidence="11">
    <location>
        <begin position="1040"/>
        <end position="1140"/>
    </location>
</feature>
<dbReference type="SUPFAM" id="SSF52540">
    <property type="entry name" value="P-loop containing nucleoside triphosphate hydrolases"/>
    <property type="match status" value="1"/>
</dbReference>
<feature type="compositionally biased region" description="Basic residues" evidence="11">
    <location>
        <begin position="336"/>
        <end position="350"/>
    </location>
</feature>
<dbReference type="FunFam" id="3.40.50.10190:FF:000001">
    <property type="entry name" value="Replication factor C subunit 1"/>
    <property type="match status" value="1"/>
</dbReference>
<dbReference type="PANTHER" id="PTHR23389:SF6">
    <property type="entry name" value="REPLICATION FACTOR C SUBUNIT 1"/>
    <property type="match status" value="1"/>
</dbReference>
<keyword evidence="4" id="KW-0597">Phosphoprotein</keyword>
<dbReference type="InterPro" id="IPR036420">
    <property type="entry name" value="BRCT_dom_sf"/>
</dbReference>
<dbReference type="FunFam" id="1.10.8.60:FF:000021">
    <property type="entry name" value="Replication factor C subunit 1"/>
    <property type="match status" value="1"/>
</dbReference>
<dbReference type="PIRSF" id="PIRSF036578">
    <property type="entry name" value="RFC1"/>
    <property type="match status" value="1"/>
</dbReference>
<dbReference type="CDD" id="cd18140">
    <property type="entry name" value="HLD_clamp_RFC"/>
    <property type="match status" value="1"/>
</dbReference>
<dbReference type="EMBL" id="JAQGDS010000005">
    <property type="protein sequence ID" value="KAJ6260249.1"/>
    <property type="molecule type" value="Genomic_DNA"/>
</dbReference>
<feature type="compositionally biased region" description="Basic residues" evidence="11">
    <location>
        <begin position="1125"/>
        <end position="1140"/>
    </location>
</feature>
<dbReference type="FunFam" id="1.20.272.10:FF:000005">
    <property type="entry name" value="Replication factor C subunit 1"/>
    <property type="match status" value="1"/>
</dbReference>
<dbReference type="InterPro" id="IPR003593">
    <property type="entry name" value="AAA+_ATPase"/>
</dbReference>
<evidence type="ECO:0000313" key="13">
    <source>
        <dbReference type="EMBL" id="KAJ6260249.1"/>
    </source>
</evidence>
<dbReference type="GO" id="GO:0003689">
    <property type="term" value="F:DNA clamp loader activity"/>
    <property type="evidence" value="ECO:0007669"/>
    <property type="project" value="UniProtKB-UniRule"/>
</dbReference>
<dbReference type="CDD" id="cd17752">
    <property type="entry name" value="BRCT_RFC1"/>
    <property type="match status" value="1"/>
</dbReference>
<feature type="region of interest" description="Disordered" evidence="11">
    <location>
        <begin position="86"/>
        <end position="126"/>
    </location>
</feature>
<feature type="compositionally biased region" description="Basic residues" evidence="11">
    <location>
        <begin position="1088"/>
        <end position="1106"/>
    </location>
</feature>
<feature type="compositionally biased region" description="Low complexity" evidence="11">
    <location>
        <begin position="304"/>
        <end position="314"/>
    </location>
</feature>
<evidence type="ECO:0000313" key="14">
    <source>
        <dbReference type="Proteomes" id="UP001221413"/>
    </source>
</evidence>